<feature type="region of interest" description="Disordered" evidence="1">
    <location>
        <begin position="219"/>
        <end position="265"/>
    </location>
</feature>
<gene>
    <name evidence="2" type="ORF">DBRI1063_LOCUS6410</name>
</gene>
<dbReference type="EMBL" id="HBGN01009990">
    <property type="protein sequence ID" value="CAD9321270.1"/>
    <property type="molecule type" value="Transcribed_RNA"/>
</dbReference>
<dbReference type="InterPro" id="IPR039169">
    <property type="entry name" value="Abitram"/>
</dbReference>
<dbReference type="PANTHER" id="PTHR13651">
    <property type="entry name" value="PROTEIN ABITRAM"/>
    <property type="match status" value="1"/>
</dbReference>
<feature type="compositionally biased region" description="Low complexity" evidence="1">
    <location>
        <begin position="93"/>
        <end position="108"/>
    </location>
</feature>
<feature type="compositionally biased region" description="Polar residues" evidence="1">
    <location>
        <begin position="246"/>
        <end position="265"/>
    </location>
</feature>
<feature type="region of interest" description="Disordered" evidence="1">
    <location>
        <begin position="1"/>
        <end position="188"/>
    </location>
</feature>
<proteinExistence type="predicted"/>
<dbReference type="GO" id="GO:0005634">
    <property type="term" value="C:nucleus"/>
    <property type="evidence" value="ECO:0007669"/>
    <property type="project" value="TreeGrafter"/>
</dbReference>
<reference evidence="2" key="1">
    <citation type="submission" date="2021-01" db="EMBL/GenBank/DDBJ databases">
        <authorList>
            <person name="Corre E."/>
            <person name="Pelletier E."/>
            <person name="Niang G."/>
            <person name="Scheremetjew M."/>
            <person name="Finn R."/>
            <person name="Kale V."/>
            <person name="Holt S."/>
            <person name="Cochrane G."/>
            <person name="Meng A."/>
            <person name="Brown T."/>
            <person name="Cohen L."/>
        </authorList>
    </citation>
    <scope>NUCLEOTIDE SEQUENCE</scope>
    <source>
        <strain evidence="2">Pop2</strain>
    </source>
</reference>
<protein>
    <recommendedName>
        <fullName evidence="3">Protein Abitram</fullName>
    </recommendedName>
</protein>
<feature type="compositionally biased region" description="Basic residues" evidence="1">
    <location>
        <begin position="8"/>
        <end position="22"/>
    </location>
</feature>
<accession>A0A6U3QHH0</accession>
<feature type="compositionally biased region" description="Basic and acidic residues" evidence="1">
    <location>
        <begin position="165"/>
        <end position="177"/>
    </location>
</feature>
<dbReference type="PANTHER" id="PTHR13651:SF0">
    <property type="entry name" value="PROTEIN ABITRAM"/>
    <property type="match status" value="1"/>
</dbReference>
<organism evidence="2">
    <name type="scientific">Ditylum brightwellii</name>
    <dbReference type="NCBI Taxonomy" id="49249"/>
    <lineage>
        <taxon>Eukaryota</taxon>
        <taxon>Sar</taxon>
        <taxon>Stramenopiles</taxon>
        <taxon>Ochrophyta</taxon>
        <taxon>Bacillariophyta</taxon>
        <taxon>Mediophyceae</taxon>
        <taxon>Lithodesmiophycidae</taxon>
        <taxon>Lithodesmiales</taxon>
        <taxon>Lithodesmiaceae</taxon>
        <taxon>Ditylum</taxon>
    </lineage>
</organism>
<feature type="region of interest" description="Disordered" evidence="1">
    <location>
        <begin position="351"/>
        <end position="370"/>
    </location>
</feature>
<dbReference type="AlphaFoldDB" id="A0A6U3QHH0"/>
<evidence type="ECO:0008006" key="3">
    <source>
        <dbReference type="Google" id="ProtNLM"/>
    </source>
</evidence>
<evidence type="ECO:0000256" key="1">
    <source>
        <dbReference type="SAM" id="MobiDB-lite"/>
    </source>
</evidence>
<evidence type="ECO:0000313" key="2">
    <source>
        <dbReference type="EMBL" id="CAD9321270.1"/>
    </source>
</evidence>
<sequence length="404" mass="44498">MRNNNQNHNKRNNRRGGGKRKQNQGNNDKNDRPYPPSCQRRNPSVKFNPYKGTSFTKLQSTGRPGSPHRFFNSSYDVHFSPYRKEEDDDDLKATGTATSDDVTVATDKSSTDKANNVDENVIQEVHTPPKSDKDIPTDNAPDKNNLANEKNDTGKTPEDNSNIVENKEKRETSKVDTSHNPSTDNEDKNTITLNHQVVHHHMNGLCIITAGTQLSSLLQSFSSSPSQEQEQTTTTTNQDDDTPSQEATGLTATTKPYSATASNQNSSKLSISAFEYNVSRDTDVQSVGGKRRKKNAKPKYNNNKKKEGTIEPMDTLATMTLSNGKQIKLNSCVAGTVVELNTRLLKKKETKNGVDDEMEEGECEDPCDGDGDGSSCDTSLLLTDPLLDGYLAVVLPTGPFPPRE</sequence>
<name>A0A6U3QHH0_9STRA</name>
<feature type="compositionally biased region" description="Basic and acidic residues" evidence="1">
    <location>
        <begin position="149"/>
        <end position="158"/>
    </location>
</feature>
<feature type="compositionally biased region" description="Acidic residues" evidence="1">
    <location>
        <begin position="355"/>
        <end position="370"/>
    </location>
</feature>
<feature type="compositionally biased region" description="Polar residues" evidence="1">
    <location>
        <begin position="51"/>
        <end position="63"/>
    </location>
</feature>
<feature type="compositionally biased region" description="Basic and acidic residues" evidence="1">
    <location>
        <begin position="127"/>
        <end position="136"/>
    </location>
</feature>
<feature type="region of interest" description="Disordered" evidence="1">
    <location>
        <begin position="282"/>
        <end position="307"/>
    </location>
</feature>
<feature type="compositionally biased region" description="Low complexity" evidence="1">
    <location>
        <begin position="219"/>
        <end position="237"/>
    </location>
</feature>